<organism evidence="1 2">
    <name type="scientific">Neokomagataea tanensis NBRC 106556</name>
    <dbReference type="NCBI Taxonomy" id="1223519"/>
    <lineage>
        <taxon>Bacteria</taxon>
        <taxon>Pseudomonadati</taxon>
        <taxon>Pseudomonadota</taxon>
        <taxon>Alphaproteobacteria</taxon>
        <taxon>Acetobacterales</taxon>
        <taxon>Acetobacteraceae</taxon>
        <taxon>Neokomagataea</taxon>
    </lineage>
</organism>
<gene>
    <name evidence="1" type="ORF">AA106556_0010</name>
</gene>
<evidence type="ECO:0000313" key="1">
    <source>
        <dbReference type="EMBL" id="GBR43203.1"/>
    </source>
</evidence>
<accession>A0ABQ0QFU0</accession>
<name>A0ABQ0QFU0_9PROT</name>
<proteinExistence type="predicted"/>
<evidence type="ECO:0000313" key="2">
    <source>
        <dbReference type="Proteomes" id="UP001062443"/>
    </source>
</evidence>
<keyword evidence="2" id="KW-1185">Reference proteome</keyword>
<evidence type="ECO:0008006" key="3">
    <source>
        <dbReference type="Google" id="ProtNLM"/>
    </source>
</evidence>
<dbReference type="Proteomes" id="UP001062443">
    <property type="component" value="Unassembled WGS sequence"/>
</dbReference>
<comment type="caution">
    <text evidence="1">The sequence shown here is derived from an EMBL/GenBank/DDBJ whole genome shotgun (WGS) entry which is preliminary data.</text>
</comment>
<dbReference type="RefSeq" id="WP_157070812.1">
    <property type="nucleotide sequence ID" value="NZ_BAQB01000001.1"/>
</dbReference>
<dbReference type="EMBL" id="BAQB01000001">
    <property type="protein sequence ID" value="GBR43203.1"/>
    <property type="molecule type" value="Genomic_DNA"/>
</dbReference>
<protein>
    <recommendedName>
        <fullName evidence="3">Transposase</fullName>
    </recommendedName>
</protein>
<reference evidence="1" key="1">
    <citation type="submission" date="2013-04" db="EMBL/GenBank/DDBJ databases">
        <title>The genome sequencing project of 58 acetic acid bacteria.</title>
        <authorList>
            <person name="Okamoto-Kainuma A."/>
            <person name="Ishikawa M."/>
            <person name="Umino S."/>
            <person name="Koizumi Y."/>
            <person name="Shiwa Y."/>
            <person name="Yoshikawa H."/>
            <person name="Matsutani M."/>
            <person name="Matsushita K."/>
        </authorList>
    </citation>
    <scope>NUCLEOTIDE SEQUENCE</scope>
    <source>
        <strain evidence="1">NBRC 106556</strain>
    </source>
</reference>
<sequence>MLRDEYPSNLDNHDECFVEKNKARLERIARRARDWMSIYAFILRQRRDREVE</sequence>